<name>A0ACB6G0W8_9PLEO</name>
<evidence type="ECO:0000313" key="2">
    <source>
        <dbReference type="Proteomes" id="UP000293547"/>
    </source>
</evidence>
<keyword evidence="2" id="KW-1185">Reference proteome</keyword>
<sequence length="40" mass="4497">MSTFALHVIVTYAMVLSRQVQKATKQRAGQEVYDDGARVQ</sequence>
<accession>A0ACB6G0W8</accession>
<comment type="caution">
    <text evidence="1">The sequence shown here is derived from an EMBL/GenBank/DDBJ whole genome shotgun (WGS) entry which is preliminary data.</text>
</comment>
<protein>
    <submittedName>
        <fullName evidence="1">Uncharacterized protein</fullName>
    </submittedName>
</protein>
<dbReference type="EMBL" id="PDWZ02000001">
    <property type="protein sequence ID" value="KAB2110230.1"/>
    <property type="molecule type" value="Genomic_DNA"/>
</dbReference>
<organism evidence="1 2">
    <name type="scientific">Alternaria gaisen</name>
    <dbReference type="NCBI Taxonomy" id="167740"/>
    <lineage>
        <taxon>Eukaryota</taxon>
        <taxon>Fungi</taxon>
        <taxon>Dikarya</taxon>
        <taxon>Ascomycota</taxon>
        <taxon>Pezizomycotina</taxon>
        <taxon>Dothideomycetes</taxon>
        <taxon>Pleosporomycetidae</taxon>
        <taxon>Pleosporales</taxon>
        <taxon>Pleosporineae</taxon>
        <taxon>Pleosporaceae</taxon>
        <taxon>Alternaria</taxon>
        <taxon>Alternaria sect. Alternaria</taxon>
    </lineage>
</organism>
<evidence type="ECO:0000313" key="1">
    <source>
        <dbReference type="EMBL" id="KAB2110230.1"/>
    </source>
</evidence>
<reference evidence="1 2" key="1">
    <citation type="journal article" date="2019" name="bioRxiv">
        <title>Genomics, evolutionary history and diagnostics of the Alternaria alternata species group including apple and Asian pear pathotypes.</title>
        <authorList>
            <person name="Armitage A.D."/>
            <person name="Cockerton H.M."/>
            <person name="Sreenivasaprasad S."/>
            <person name="Woodhall J.W."/>
            <person name="Lane C.R."/>
            <person name="Harrison R.J."/>
            <person name="Clarkson J.P."/>
        </authorList>
    </citation>
    <scope>NUCLEOTIDE SEQUENCE [LARGE SCALE GENOMIC DNA]</scope>
    <source>
        <strain evidence="1 2">FERA 650</strain>
    </source>
</reference>
<gene>
    <name evidence="1" type="ORF">AG0111_0g1699</name>
</gene>
<proteinExistence type="predicted"/>
<dbReference type="Proteomes" id="UP000293547">
    <property type="component" value="Unassembled WGS sequence"/>
</dbReference>